<evidence type="ECO:0000313" key="2">
    <source>
        <dbReference type="EMBL" id="AMC93089.1"/>
    </source>
</evidence>
<evidence type="ECO:0000313" key="3">
    <source>
        <dbReference type="Proteomes" id="UP000063781"/>
    </source>
</evidence>
<dbReference type="EMBL" id="CP013213">
    <property type="protein sequence ID" value="AMC93089.1"/>
    <property type="molecule type" value="Genomic_DNA"/>
</dbReference>
<dbReference type="Proteomes" id="UP000063781">
    <property type="component" value="Chromosome"/>
</dbReference>
<organism evidence="2 3">
    <name type="scientific">Erysipelothrix larvae</name>
    <dbReference type="NCBI Taxonomy" id="1514105"/>
    <lineage>
        <taxon>Bacteria</taxon>
        <taxon>Bacillati</taxon>
        <taxon>Bacillota</taxon>
        <taxon>Erysipelotrichia</taxon>
        <taxon>Erysipelotrichales</taxon>
        <taxon>Erysipelotrichaceae</taxon>
        <taxon>Erysipelothrix</taxon>
    </lineage>
</organism>
<proteinExistence type="predicted"/>
<sequence length="153" mass="17057">MKKLYKIVVTSVLLATFTLNVSAVMLKQYTSTTYVESTHPNIWEYVGNVSVKGADWIRIDENNWAYPSFSRITYQAPNFLGGTLSGYSNHPKTVYSTGKNDGTQRKASITVKDSLNPINGKTKALWNINLINRGVQPGDPKPWSVETKLTGLE</sequence>
<feature type="chain" id="PRO_5007066702" evidence="1">
    <location>
        <begin position="24"/>
        <end position="153"/>
    </location>
</feature>
<dbReference type="KEGG" id="erl:AOC36_03580"/>
<evidence type="ECO:0000256" key="1">
    <source>
        <dbReference type="SAM" id="SignalP"/>
    </source>
</evidence>
<keyword evidence="1" id="KW-0732">Signal</keyword>
<gene>
    <name evidence="2" type="ORF">AOC36_03580</name>
</gene>
<reference evidence="2 3" key="1">
    <citation type="submission" date="2015-10" db="EMBL/GenBank/DDBJ databases">
        <title>Erysipelothrix larvae sp. LV19 isolated from the larval gut of the rhinoceros beetle, Trypoxylus dichotomus.</title>
        <authorList>
            <person name="Lim S."/>
            <person name="Kim B.-C."/>
        </authorList>
    </citation>
    <scope>NUCLEOTIDE SEQUENCE [LARGE SCALE GENOMIC DNA]</scope>
    <source>
        <strain evidence="2 3">LV19</strain>
    </source>
</reference>
<protein>
    <submittedName>
        <fullName evidence="2">Uncharacterized protein</fullName>
    </submittedName>
</protein>
<dbReference type="RefSeq" id="WP_067631522.1">
    <property type="nucleotide sequence ID" value="NZ_CP013213.1"/>
</dbReference>
<accession>A0A0X8GZG4</accession>
<dbReference type="AlphaFoldDB" id="A0A0X8GZG4"/>
<dbReference type="STRING" id="1514105.AOC36_03580"/>
<feature type="signal peptide" evidence="1">
    <location>
        <begin position="1"/>
        <end position="23"/>
    </location>
</feature>
<keyword evidence="3" id="KW-1185">Reference proteome</keyword>
<name>A0A0X8GZG4_9FIRM</name>